<proteinExistence type="inferred from homology"/>
<evidence type="ECO:0000256" key="3">
    <source>
        <dbReference type="ARBA" id="ARBA00022679"/>
    </source>
</evidence>
<comment type="similarity">
    <text evidence="9">Belongs to the MntA antitoxin family.</text>
</comment>
<sequence>MNVSLTTKLEEFVRRKVASGLYSNASEVIREGLRLLVEREAATEASPPANPPRKDEVRAQLAALEKPLREKGITSLALFGSVVQGNARPDSDIDVLVDVDPNARFSLVSLVSVQNFLEERIGRKVDVVTRQGIEPTIRDRVFQEAESVF</sequence>
<keyword evidence="4" id="KW-0548">Nucleotidyltransferase</keyword>
<comment type="cofactor">
    <cofactor evidence="1">
        <name>Mg(2+)</name>
        <dbReference type="ChEBI" id="CHEBI:18420"/>
    </cofactor>
</comment>
<dbReference type="InterPro" id="IPR052038">
    <property type="entry name" value="Type-VII_TA_antitoxin"/>
</dbReference>
<keyword evidence="3" id="KW-0808">Transferase</keyword>
<evidence type="ECO:0000256" key="7">
    <source>
        <dbReference type="ARBA" id="ARBA00022840"/>
    </source>
</evidence>
<dbReference type="InterPro" id="IPR043519">
    <property type="entry name" value="NT_sf"/>
</dbReference>
<comment type="caution">
    <text evidence="11">The sequence shown here is derived from an EMBL/GenBank/DDBJ whole genome shotgun (WGS) entry which is preliminary data.</text>
</comment>
<dbReference type="NCBIfam" id="TIGR02606">
    <property type="entry name" value="antidote_CC2985"/>
    <property type="match status" value="1"/>
</dbReference>
<keyword evidence="12" id="KW-1185">Reference proteome</keyword>
<evidence type="ECO:0000259" key="10">
    <source>
        <dbReference type="Pfam" id="PF01909"/>
    </source>
</evidence>
<dbReference type="PANTHER" id="PTHR33571">
    <property type="entry name" value="SSL8005 PROTEIN"/>
    <property type="match status" value="1"/>
</dbReference>
<accession>A0ABX0GCM3</accession>
<dbReference type="CDD" id="cd05403">
    <property type="entry name" value="NT_KNTase_like"/>
    <property type="match status" value="1"/>
</dbReference>
<gene>
    <name evidence="11" type="ORF">G8O29_17705</name>
</gene>
<reference evidence="11 12" key="1">
    <citation type="journal article" date="2022" name="Microorganisms">
        <title>Genome Sequence and Characterization of a Xanthorhodopsin-Containing, Aerobic Anoxygenic Phototrophic Rhodobacter Species, Isolated from Mesophilic Conditions at Yellowstone National Park.</title>
        <authorList>
            <person name="Kyndt J.A."/>
            <person name="Robertson S."/>
            <person name="Shoffstall I.B."/>
            <person name="Ramaley R.F."/>
            <person name="Meyer T.E."/>
        </authorList>
    </citation>
    <scope>NUCLEOTIDE SEQUENCE [LARGE SCALE GENOMIC DNA]</scope>
    <source>
        <strain evidence="11 12">M37P</strain>
    </source>
</reference>
<keyword evidence="5" id="KW-0479">Metal-binding</keyword>
<evidence type="ECO:0000256" key="5">
    <source>
        <dbReference type="ARBA" id="ARBA00022723"/>
    </source>
</evidence>
<protein>
    <submittedName>
        <fullName evidence="11">Type II toxin-antitoxin system ParD family antitoxin</fullName>
    </submittedName>
</protein>
<name>A0ABX0GCM3_9RHOB</name>
<dbReference type="InterPro" id="IPR010985">
    <property type="entry name" value="Ribbon_hlx_hlx"/>
</dbReference>
<dbReference type="Proteomes" id="UP001515660">
    <property type="component" value="Unassembled WGS sequence"/>
</dbReference>
<dbReference type="SUPFAM" id="SSF81301">
    <property type="entry name" value="Nucleotidyltransferase"/>
    <property type="match status" value="1"/>
</dbReference>
<dbReference type="EMBL" id="JAANHS010000031">
    <property type="protein sequence ID" value="NHB78540.1"/>
    <property type="molecule type" value="Genomic_DNA"/>
</dbReference>
<evidence type="ECO:0000256" key="8">
    <source>
        <dbReference type="ARBA" id="ARBA00022842"/>
    </source>
</evidence>
<dbReference type="Gene3D" id="3.30.460.10">
    <property type="entry name" value="Beta Polymerase, domain 2"/>
    <property type="match status" value="1"/>
</dbReference>
<dbReference type="Pfam" id="PF01909">
    <property type="entry name" value="NTP_transf_2"/>
    <property type="match status" value="1"/>
</dbReference>
<keyword evidence="8" id="KW-0460">Magnesium</keyword>
<dbReference type="InterPro" id="IPR002934">
    <property type="entry name" value="Polymerase_NTP_transf_dom"/>
</dbReference>
<evidence type="ECO:0000256" key="1">
    <source>
        <dbReference type="ARBA" id="ARBA00001946"/>
    </source>
</evidence>
<evidence type="ECO:0000256" key="9">
    <source>
        <dbReference type="ARBA" id="ARBA00038276"/>
    </source>
</evidence>
<evidence type="ECO:0000313" key="11">
    <source>
        <dbReference type="EMBL" id="NHB78540.1"/>
    </source>
</evidence>
<feature type="domain" description="Polymerase nucleotidyl transferase" evidence="10">
    <location>
        <begin position="65"/>
        <end position="145"/>
    </location>
</feature>
<dbReference type="Pfam" id="PF03693">
    <property type="entry name" value="ParD_antitoxin"/>
    <property type="match status" value="1"/>
</dbReference>
<dbReference type="InterPro" id="IPR022789">
    <property type="entry name" value="ParD"/>
</dbReference>
<evidence type="ECO:0000256" key="2">
    <source>
        <dbReference type="ARBA" id="ARBA00022649"/>
    </source>
</evidence>
<evidence type="ECO:0000313" key="12">
    <source>
        <dbReference type="Proteomes" id="UP001515660"/>
    </source>
</evidence>
<evidence type="ECO:0000256" key="6">
    <source>
        <dbReference type="ARBA" id="ARBA00022741"/>
    </source>
</evidence>
<keyword evidence="6" id="KW-0547">Nucleotide-binding</keyword>
<keyword evidence="2" id="KW-1277">Toxin-antitoxin system</keyword>
<evidence type="ECO:0000256" key="4">
    <source>
        <dbReference type="ARBA" id="ARBA00022695"/>
    </source>
</evidence>
<dbReference type="SUPFAM" id="SSF47598">
    <property type="entry name" value="Ribbon-helix-helix"/>
    <property type="match status" value="1"/>
</dbReference>
<dbReference type="RefSeq" id="WP_166404540.1">
    <property type="nucleotide sequence ID" value="NZ_JAANHS010000031.1"/>
</dbReference>
<dbReference type="CDD" id="cd22231">
    <property type="entry name" value="RHH_NikR_HicB-like"/>
    <property type="match status" value="1"/>
</dbReference>
<keyword evidence="7" id="KW-0067">ATP-binding</keyword>
<dbReference type="PANTHER" id="PTHR33571:SF12">
    <property type="entry name" value="BSL3053 PROTEIN"/>
    <property type="match status" value="1"/>
</dbReference>
<organism evidence="11 12">
    <name type="scientific">Rhodobacter calidifons</name>
    <dbReference type="NCBI Taxonomy" id="2715277"/>
    <lineage>
        <taxon>Bacteria</taxon>
        <taxon>Pseudomonadati</taxon>
        <taxon>Pseudomonadota</taxon>
        <taxon>Alphaproteobacteria</taxon>
        <taxon>Rhodobacterales</taxon>
        <taxon>Rhodobacter group</taxon>
        <taxon>Rhodobacter</taxon>
    </lineage>
</organism>